<organism evidence="3 4">
    <name type="scientific">Pristionchus fissidentatus</name>
    <dbReference type="NCBI Taxonomy" id="1538716"/>
    <lineage>
        <taxon>Eukaryota</taxon>
        <taxon>Metazoa</taxon>
        <taxon>Ecdysozoa</taxon>
        <taxon>Nematoda</taxon>
        <taxon>Chromadorea</taxon>
        <taxon>Rhabditida</taxon>
        <taxon>Rhabditina</taxon>
        <taxon>Diplogasteromorpha</taxon>
        <taxon>Diplogasteroidea</taxon>
        <taxon>Neodiplogasteridae</taxon>
        <taxon>Pristionchus</taxon>
    </lineage>
</organism>
<dbReference type="SUPFAM" id="SSF57959">
    <property type="entry name" value="Leucine zipper domain"/>
    <property type="match status" value="1"/>
</dbReference>
<dbReference type="InterPro" id="IPR046347">
    <property type="entry name" value="bZIP_sf"/>
</dbReference>
<evidence type="ECO:0000313" key="3">
    <source>
        <dbReference type="EMBL" id="GMT18643.1"/>
    </source>
</evidence>
<dbReference type="InterPro" id="IPR004827">
    <property type="entry name" value="bZIP"/>
</dbReference>
<comment type="caution">
    <text evidence="3">The sequence shown here is derived from an EMBL/GenBank/DDBJ whole genome shotgun (WGS) entry which is preliminary data.</text>
</comment>
<dbReference type="GO" id="GO:0003700">
    <property type="term" value="F:DNA-binding transcription factor activity"/>
    <property type="evidence" value="ECO:0007669"/>
    <property type="project" value="InterPro"/>
</dbReference>
<dbReference type="PROSITE" id="PS50217">
    <property type="entry name" value="BZIP"/>
    <property type="match status" value="1"/>
</dbReference>
<dbReference type="EMBL" id="BTSY01000003">
    <property type="protein sequence ID" value="GMT18643.1"/>
    <property type="molecule type" value="Genomic_DNA"/>
</dbReference>
<dbReference type="Pfam" id="PF07716">
    <property type="entry name" value="bZIP_2"/>
    <property type="match status" value="1"/>
</dbReference>
<sequence length="186" mass="21437">MPNTAEGNLPYPYYPTPPEKMDATVPFVPTVEEHPTVPIYYDQAYLAYWPPMMVQFPATPTSAIFYPDTTVKSGSELGDTPPSVSSVRASSKPNKKSPQEDPRYRLKRDRNNEAAQKSRRERTKKEKENQTRIGELTRTNQDLEMKNRDLQNTVRIMQQELDYYRNLSSYGSSFNNENQPPPPFNP</sequence>
<feature type="domain" description="BZIP" evidence="2">
    <location>
        <begin position="101"/>
        <end position="164"/>
    </location>
</feature>
<dbReference type="AlphaFoldDB" id="A0AAV5VK31"/>
<keyword evidence="4" id="KW-1185">Reference proteome</keyword>
<dbReference type="Gene3D" id="1.20.5.170">
    <property type="match status" value="1"/>
</dbReference>
<name>A0AAV5VK31_9BILA</name>
<dbReference type="SMART" id="SM00338">
    <property type="entry name" value="BRLZ"/>
    <property type="match status" value="1"/>
</dbReference>
<evidence type="ECO:0000256" key="1">
    <source>
        <dbReference type="SAM" id="MobiDB-lite"/>
    </source>
</evidence>
<protein>
    <recommendedName>
        <fullName evidence="2">BZIP domain-containing protein</fullName>
    </recommendedName>
</protein>
<feature type="compositionally biased region" description="Polar residues" evidence="1">
    <location>
        <begin position="82"/>
        <end position="92"/>
    </location>
</feature>
<proteinExistence type="predicted"/>
<feature type="region of interest" description="Disordered" evidence="1">
    <location>
        <begin position="74"/>
        <end position="146"/>
    </location>
</feature>
<evidence type="ECO:0000313" key="4">
    <source>
        <dbReference type="Proteomes" id="UP001432322"/>
    </source>
</evidence>
<feature type="compositionally biased region" description="Basic and acidic residues" evidence="1">
    <location>
        <begin position="97"/>
        <end position="130"/>
    </location>
</feature>
<gene>
    <name evidence="3" type="ORF">PFISCL1PPCAC_9940</name>
</gene>
<reference evidence="3" key="1">
    <citation type="submission" date="2023-10" db="EMBL/GenBank/DDBJ databases">
        <title>Genome assembly of Pristionchus species.</title>
        <authorList>
            <person name="Yoshida K."/>
            <person name="Sommer R.J."/>
        </authorList>
    </citation>
    <scope>NUCLEOTIDE SEQUENCE</scope>
    <source>
        <strain evidence="3">RS5133</strain>
    </source>
</reference>
<dbReference type="Proteomes" id="UP001432322">
    <property type="component" value="Unassembled WGS sequence"/>
</dbReference>
<evidence type="ECO:0000259" key="2">
    <source>
        <dbReference type="PROSITE" id="PS50217"/>
    </source>
</evidence>
<accession>A0AAV5VK31</accession>